<evidence type="ECO:0000313" key="2">
    <source>
        <dbReference type="EMBL" id="CAI5781824.1"/>
    </source>
</evidence>
<dbReference type="EMBL" id="OX395133">
    <property type="protein sequence ID" value="CAI5781824.1"/>
    <property type="molecule type" value="Genomic_DNA"/>
</dbReference>
<feature type="transmembrane region" description="Helical" evidence="1">
    <location>
        <begin position="6"/>
        <end position="25"/>
    </location>
</feature>
<name>A0AA35PB82_9SAUR</name>
<keyword evidence="3" id="KW-1185">Reference proteome</keyword>
<dbReference type="Proteomes" id="UP001178461">
    <property type="component" value="Chromosome 8"/>
</dbReference>
<protein>
    <submittedName>
        <fullName evidence="2">Uncharacterized protein</fullName>
    </submittedName>
</protein>
<accession>A0AA35PB82</accession>
<evidence type="ECO:0000313" key="3">
    <source>
        <dbReference type="Proteomes" id="UP001178461"/>
    </source>
</evidence>
<dbReference type="AlphaFoldDB" id="A0AA35PB82"/>
<sequence>MSSVTIFIILIIGIIQSLVCMFHFCHEKEDPVPPDTRFEGQVVEQFMEPLEEGKFPGSTALHMLPAELLHSLYSGCSCPLQLHTNSRFARGVEILFLGYLLSLPWGLSLISRHHLLPPQPSPRNPRTGLIQDYARLPLHHMQGSGGCSKTTKRRCKTFPVLTTWGIYLEFTFA</sequence>
<reference evidence="2" key="1">
    <citation type="submission" date="2022-12" db="EMBL/GenBank/DDBJ databases">
        <authorList>
            <person name="Alioto T."/>
            <person name="Alioto T."/>
            <person name="Gomez Garrido J."/>
        </authorList>
    </citation>
    <scope>NUCLEOTIDE SEQUENCE</scope>
</reference>
<evidence type="ECO:0000256" key="1">
    <source>
        <dbReference type="SAM" id="Phobius"/>
    </source>
</evidence>
<gene>
    <name evidence="2" type="ORF">PODLI_1B013936</name>
</gene>
<keyword evidence="1" id="KW-0812">Transmembrane</keyword>
<keyword evidence="1" id="KW-1133">Transmembrane helix</keyword>
<organism evidence="2 3">
    <name type="scientific">Podarcis lilfordi</name>
    <name type="common">Lilford's wall lizard</name>
    <dbReference type="NCBI Taxonomy" id="74358"/>
    <lineage>
        <taxon>Eukaryota</taxon>
        <taxon>Metazoa</taxon>
        <taxon>Chordata</taxon>
        <taxon>Craniata</taxon>
        <taxon>Vertebrata</taxon>
        <taxon>Euteleostomi</taxon>
        <taxon>Lepidosauria</taxon>
        <taxon>Squamata</taxon>
        <taxon>Bifurcata</taxon>
        <taxon>Unidentata</taxon>
        <taxon>Episquamata</taxon>
        <taxon>Laterata</taxon>
        <taxon>Lacertibaenia</taxon>
        <taxon>Lacertidae</taxon>
        <taxon>Podarcis</taxon>
    </lineage>
</organism>
<keyword evidence="1" id="KW-0472">Membrane</keyword>
<proteinExistence type="predicted"/>